<accession>A0A2R6NDI8</accession>
<reference evidence="2 3" key="1">
    <citation type="submission" date="2018-02" db="EMBL/GenBank/DDBJ databases">
        <title>Genome sequence of the basidiomycete white-rot fungus Phlebia centrifuga.</title>
        <authorList>
            <person name="Granchi Z."/>
            <person name="Peng M."/>
            <person name="de Vries R.P."/>
            <person name="Hilden K."/>
            <person name="Makela M.R."/>
            <person name="Grigoriev I."/>
            <person name="Riley R."/>
        </authorList>
    </citation>
    <scope>NUCLEOTIDE SEQUENCE [LARGE SCALE GENOMIC DNA]</scope>
    <source>
        <strain evidence="2 3">FBCC195</strain>
    </source>
</reference>
<evidence type="ECO:0000313" key="3">
    <source>
        <dbReference type="Proteomes" id="UP000186601"/>
    </source>
</evidence>
<keyword evidence="1" id="KW-0812">Transmembrane</keyword>
<keyword evidence="1" id="KW-0472">Membrane</keyword>
<organism evidence="2 3">
    <name type="scientific">Hermanssonia centrifuga</name>
    <dbReference type="NCBI Taxonomy" id="98765"/>
    <lineage>
        <taxon>Eukaryota</taxon>
        <taxon>Fungi</taxon>
        <taxon>Dikarya</taxon>
        <taxon>Basidiomycota</taxon>
        <taxon>Agaricomycotina</taxon>
        <taxon>Agaricomycetes</taxon>
        <taxon>Polyporales</taxon>
        <taxon>Meruliaceae</taxon>
        <taxon>Hermanssonia</taxon>
    </lineage>
</organism>
<dbReference type="Proteomes" id="UP000186601">
    <property type="component" value="Unassembled WGS sequence"/>
</dbReference>
<protein>
    <submittedName>
        <fullName evidence="2">Uncharacterized protein</fullName>
    </submittedName>
</protein>
<sequence length="179" mass="19266">MSSTPGLNADSAIIPLAVLCFGLVAGGIAAVIITRKISRTRVIMQIRQAQELAEGVGEKPLLVEVCIGPPPEDRSRGPVSYPLPWSDFLPMSVNLSSTLSSPHPHHTIEHRPGYQLHPLVDGNVMELTVGIAMPTSSLNTHSPRYTKEPPLETLEYCIGTKDAVVCTVLGTKQRLLGLN</sequence>
<dbReference type="OrthoDB" id="2792479at2759"/>
<comment type="caution">
    <text evidence="2">The sequence shown here is derived from an EMBL/GenBank/DDBJ whole genome shotgun (WGS) entry which is preliminary data.</text>
</comment>
<evidence type="ECO:0000313" key="2">
    <source>
        <dbReference type="EMBL" id="PSR70405.1"/>
    </source>
</evidence>
<proteinExistence type="predicted"/>
<dbReference type="EMBL" id="MLYV02001355">
    <property type="protein sequence ID" value="PSR70405.1"/>
    <property type="molecule type" value="Genomic_DNA"/>
</dbReference>
<gene>
    <name evidence="2" type="ORF">PHLCEN_2v13710</name>
</gene>
<dbReference type="AlphaFoldDB" id="A0A2R6NDI8"/>
<name>A0A2R6NDI8_9APHY</name>
<keyword evidence="1" id="KW-1133">Transmembrane helix</keyword>
<evidence type="ECO:0000256" key="1">
    <source>
        <dbReference type="SAM" id="Phobius"/>
    </source>
</evidence>
<keyword evidence="3" id="KW-1185">Reference proteome</keyword>
<feature type="transmembrane region" description="Helical" evidence="1">
    <location>
        <begin position="12"/>
        <end position="34"/>
    </location>
</feature>